<protein>
    <submittedName>
        <fullName evidence="1">Uncharacterized protein</fullName>
    </submittedName>
</protein>
<dbReference type="EMBL" id="BK016142">
    <property type="protein sequence ID" value="DAF98101.1"/>
    <property type="molecule type" value="Genomic_DNA"/>
</dbReference>
<evidence type="ECO:0000313" key="1">
    <source>
        <dbReference type="EMBL" id="DAF98101.1"/>
    </source>
</evidence>
<name>A0A8S5UUF3_9CAUD</name>
<proteinExistence type="predicted"/>
<sequence>MGEPDRGESTIRHQEGAPMKTLCERCGTECRFHGQKNFSMEACRYFRQRVRSVGDKLRDMSDEELAAVIVKAYNGGGDPSLLWCDGKGGCAGEDMEEGLVCGGRRRKIWTG</sequence>
<accession>A0A8S5UUF3</accession>
<organism evidence="1">
    <name type="scientific">Podoviridae sp. ctIpM11</name>
    <dbReference type="NCBI Taxonomy" id="2825240"/>
    <lineage>
        <taxon>Viruses</taxon>
        <taxon>Duplodnaviria</taxon>
        <taxon>Heunggongvirae</taxon>
        <taxon>Uroviricota</taxon>
        <taxon>Caudoviricetes</taxon>
    </lineage>
</organism>
<reference evidence="1" key="1">
    <citation type="journal article" date="2021" name="Proc. Natl. Acad. Sci. U.S.A.">
        <title>A Catalog of Tens of Thousands of Viruses from Human Metagenomes Reveals Hidden Associations with Chronic Diseases.</title>
        <authorList>
            <person name="Tisza M.J."/>
            <person name="Buck C.B."/>
        </authorList>
    </citation>
    <scope>NUCLEOTIDE SEQUENCE</scope>
    <source>
        <strain evidence="1">CtIpM11</strain>
    </source>
</reference>